<comment type="similarity">
    <text evidence="3 9">Belongs to the ArgR family.</text>
</comment>
<dbReference type="SUPFAM" id="SSF55252">
    <property type="entry name" value="C-terminal domain of arginine repressor"/>
    <property type="match status" value="1"/>
</dbReference>
<keyword evidence="9" id="KW-0028">Amino-acid biosynthesis</keyword>
<dbReference type="InterPro" id="IPR036390">
    <property type="entry name" value="WH_DNA-bd_sf"/>
</dbReference>
<evidence type="ECO:0000256" key="3">
    <source>
        <dbReference type="ARBA" id="ARBA00008316"/>
    </source>
</evidence>
<evidence type="ECO:0000259" key="11">
    <source>
        <dbReference type="Pfam" id="PF02863"/>
    </source>
</evidence>
<evidence type="ECO:0000256" key="4">
    <source>
        <dbReference type="ARBA" id="ARBA00021148"/>
    </source>
</evidence>
<dbReference type="PANTHER" id="PTHR34471:SF1">
    <property type="entry name" value="ARGININE REPRESSOR"/>
    <property type="match status" value="1"/>
</dbReference>
<evidence type="ECO:0000256" key="8">
    <source>
        <dbReference type="ARBA" id="ARBA00023163"/>
    </source>
</evidence>
<dbReference type="HAMAP" id="MF_00173">
    <property type="entry name" value="Arg_repressor"/>
    <property type="match status" value="1"/>
</dbReference>
<evidence type="ECO:0000259" key="10">
    <source>
        <dbReference type="Pfam" id="PF01316"/>
    </source>
</evidence>
<dbReference type="GO" id="GO:0034618">
    <property type="term" value="F:arginine binding"/>
    <property type="evidence" value="ECO:0007669"/>
    <property type="project" value="InterPro"/>
</dbReference>
<dbReference type="GO" id="GO:0003677">
    <property type="term" value="F:DNA binding"/>
    <property type="evidence" value="ECO:0007669"/>
    <property type="project" value="UniProtKB-KW"/>
</dbReference>
<dbReference type="GO" id="GO:0005737">
    <property type="term" value="C:cytoplasm"/>
    <property type="evidence" value="ECO:0007669"/>
    <property type="project" value="UniProtKB-SubCell"/>
</dbReference>
<comment type="function">
    <text evidence="9">Regulates arginine biosynthesis genes.</text>
</comment>
<sequence length="150" mass="15626">MTRPVAHRRQAIASLISSEEIASQDDLARRLADAGLKATQATLSRDLDALGAVKVKRGGQLAYALPDDSGSDWADGRLTAILAEWVVGGEAAGNLIVLRARPGSAHIVGAAFDHAQMPEIAGTIAGDDTLFLAVRDGFDAAALCQRLIAP</sequence>
<accession>A0A5C6U6Q4</accession>
<keyword evidence="9" id="KW-0678">Repressor</keyword>
<keyword evidence="5 9" id="KW-0963">Cytoplasm</keyword>
<dbReference type="GO" id="GO:0051259">
    <property type="term" value="P:protein complex oligomerization"/>
    <property type="evidence" value="ECO:0007669"/>
    <property type="project" value="InterPro"/>
</dbReference>
<keyword evidence="13" id="KW-1185">Reference proteome</keyword>
<dbReference type="Pfam" id="PF01316">
    <property type="entry name" value="Arg_repressor"/>
    <property type="match status" value="1"/>
</dbReference>
<dbReference type="Proteomes" id="UP000321129">
    <property type="component" value="Unassembled WGS sequence"/>
</dbReference>
<dbReference type="PANTHER" id="PTHR34471">
    <property type="entry name" value="ARGININE REPRESSOR"/>
    <property type="match status" value="1"/>
</dbReference>
<evidence type="ECO:0000256" key="9">
    <source>
        <dbReference type="HAMAP-Rule" id="MF_00173"/>
    </source>
</evidence>
<dbReference type="EMBL" id="VOPY01000002">
    <property type="protein sequence ID" value="TXC68663.1"/>
    <property type="molecule type" value="Genomic_DNA"/>
</dbReference>
<dbReference type="InterPro" id="IPR036388">
    <property type="entry name" value="WH-like_DNA-bd_sf"/>
</dbReference>
<dbReference type="GO" id="GO:1900079">
    <property type="term" value="P:regulation of arginine biosynthetic process"/>
    <property type="evidence" value="ECO:0007669"/>
    <property type="project" value="UniProtKB-UniRule"/>
</dbReference>
<comment type="pathway">
    <text evidence="2 9">Amino-acid biosynthesis; L-arginine biosynthesis [regulation].</text>
</comment>
<evidence type="ECO:0000313" key="13">
    <source>
        <dbReference type="Proteomes" id="UP000321129"/>
    </source>
</evidence>
<evidence type="ECO:0000256" key="2">
    <source>
        <dbReference type="ARBA" id="ARBA00005040"/>
    </source>
</evidence>
<evidence type="ECO:0000256" key="5">
    <source>
        <dbReference type="ARBA" id="ARBA00022490"/>
    </source>
</evidence>
<dbReference type="AlphaFoldDB" id="A0A5C6U6Q4"/>
<evidence type="ECO:0000313" key="12">
    <source>
        <dbReference type="EMBL" id="TXC68663.1"/>
    </source>
</evidence>
<keyword evidence="6 9" id="KW-0805">Transcription regulation</keyword>
<dbReference type="InterPro" id="IPR001669">
    <property type="entry name" value="Arg_repress"/>
</dbReference>
<dbReference type="OrthoDB" id="7060358at2"/>
<organism evidence="12 13">
    <name type="scientific">Flavisphingopyxis soli</name>
    <dbReference type="NCBI Taxonomy" id="2601267"/>
    <lineage>
        <taxon>Bacteria</taxon>
        <taxon>Pseudomonadati</taxon>
        <taxon>Pseudomonadota</taxon>
        <taxon>Alphaproteobacteria</taxon>
        <taxon>Sphingomonadales</taxon>
        <taxon>Sphingopyxidaceae</taxon>
        <taxon>Flavisphingopyxis</taxon>
    </lineage>
</organism>
<evidence type="ECO:0000256" key="6">
    <source>
        <dbReference type="ARBA" id="ARBA00023015"/>
    </source>
</evidence>
<keyword evidence="9" id="KW-0055">Arginine biosynthesis</keyword>
<feature type="domain" description="Arginine repressor C-terminal" evidence="11">
    <location>
        <begin position="83"/>
        <end position="147"/>
    </location>
</feature>
<reference evidence="12 13" key="1">
    <citation type="submission" date="2019-08" db="EMBL/GenBank/DDBJ databases">
        <title>Sphingorhabdus soil sp. nov., isolated from arctic soil.</title>
        <authorList>
            <person name="Liu Y."/>
        </authorList>
    </citation>
    <scope>NUCLEOTIDE SEQUENCE [LARGE SCALE GENOMIC DNA]</scope>
    <source>
        <strain evidence="12 13">D-2Q-5-6</strain>
    </source>
</reference>
<evidence type="ECO:0000256" key="7">
    <source>
        <dbReference type="ARBA" id="ARBA00023125"/>
    </source>
</evidence>
<gene>
    <name evidence="9" type="primary">argR</name>
    <name evidence="12" type="ORF">FSZ31_06665</name>
</gene>
<dbReference type="Gene3D" id="1.10.10.10">
    <property type="entry name" value="Winged helix-like DNA-binding domain superfamily/Winged helix DNA-binding domain"/>
    <property type="match status" value="1"/>
</dbReference>
<protein>
    <recommendedName>
        <fullName evidence="4 9">Arginine repressor</fullName>
    </recommendedName>
</protein>
<dbReference type="Gene3D" id="3.30.1360.40">
    <property type="match status" value="1"/>
</dbReference>
<dbReference type="PRINTS" id="PR01467">
    <property type="entry name" value="ARGREPRESSOR"/>
</dbReference>
<dbReference type="Pfam" id="PF02863">
    <property type="entry name" value="Arg_repressor_C"/>
    <property type="match status" value="1"/>
</dbReference>
<dbReference type="InterPro" id="IPR020899">
    <property type="entry name" value="Arg_repress_C"/>
</dbReference>
<name>A0A5C6U6Q4_9SPHN</name>
<comment type="caution">
    <text evidence="12">The sequence shown here is derived from an EMBL/GenBank/DDBJ whole genome shotgun (WGS) entry which is preliminary data.</text>
</comment>
<dbReference type="GO" id="GO:0003700">
    <property type="term" value="F:DNA-binding transcription factor activity"/>
    <property type="evidence" value="ECO:0007669"/>
    <property type="project" value="UniProtKB-UniRule"/>
</dbReference>
<keyword evidence="7 9" id="KW-0238">DNA-binding</keyword>
<feature type="domain" description="Arginine repressor DNA-binding" evidence="10">
    <location>
        <begin position="7"/>
        <end position="69"/>
    </location>
</feature>
<dbReference type="SUPFAM" id="SSF46785">
    <property type="entry name" value="Winged helix' DNA-binding domain"/>
    <property type="match status" value="1"/>
</dbReference>
<proteinExistence type="inferred from homology"/>
<dbReference type="InterPro" id="IPR036251">
    <property type="entry name" value="Arg_repress_C_sf"/>
</dbReference>
<dbReference type="RefSeq" id="WP_147122616.1">
    <property type="nucleotide sequence ID" value="NZ_VOPY01000002.1"/>
</dbReference>
<dbReference type="GO" id="GO:0006526">
    <property type="term" value="P:L-arginine biosynthetic process"/>
    <property type="evidence" value="ECO:0007669"/>
    <property type="project" value="UniProtKB-UniPathway"/>
</dbReference>
<comment type="subcellular location">
    <subcellularLocation>
        <location evidence="1 9">Cytoplasm</location>
    </subcellularLocation>
</comment>
<evidence type="ECO:0000256" key="1">
    <source>
        <dbReference type="ARBA" id="ARBA00004496"/>
    </source>
</evidence>
<dbReference type="UniPathway" id="UPA00068"/>
<keyword evidence="8 9" id="KW-0804">Transcription</keyword>
<dbReference type="InterPro" id="IPR020900">
    <property type="entry name" value="Arg_repress_DNA-bd"/>
</dbReference>